<protein>
    <submittedName>
        <fullName evidence="6">ABC transporter, ATP-binding protein</fullName>
    </submittedName>
</protein>
<dbReference type="SUPFAM" id="SSF52540">
    <property type="entry name" value="P-loop containing nucleoside triphosphate hydrolases"/>
    <property type="match status" value="1"/>
</dbReference>
<evidence type="ECO:0000259" key="5">
    <source>
        <dbReference type="PROSITE" id="PS50929"/>
    </source>
</evidence>
<evidence type="ECO:0000256" key="1">
    <source>
        <dbReference type="ARBA" id="ARBA00004141"/>
    </source>
</evidence>
<dbReference type="PANTHER" id="PTHR24222">
    <property type="entry name" value="ABC TRANSPORTER B FAMILY"/>
    <property type="match status" value="1"/>
</dbReference>
<dbReference type="PROSITE" id="PS50929">
    <property type="entry name" value="ABC_TM1F"/>
    <property type="match status" value="1"/>
</dbReference>
<feature type="domain" description="ABC transmembrane type-1" evidence="5">
    <location>
        <begin position="1"/>
        <end position="117"/>
    </location>
</feature>
<dbReference type="SUPFAM" id="SSF90123">
    <property type="entry name" value="ABC transporter transmembrane region"/>
    <property type="match status" value="1"/>
</dbReference>
<dbReference type="Gene3D" id="3.40.50.300">
    <property type="entry name" value="P-loop containing nucleotide triphosphate hydrolases"/>
    <property type="match status" value="2"/>
</dbReference>
<organism evidence="6 7">
    <name type="scientific">Oesophagostomum dentatum</name>
    <name type="common">Nodular worm</name>
    <dbReference type="NCBI Taxonomy" id="61180"/>
    <lineage>
        <taxon>Eukaryota</taxon>
        <taxon>Metazoa</taxon>
        <taxon>Ecdysozoa</taxon>
        <taxon>Nematoda</taxon>
        <taxon>Chromadorea</taxon>
        <taxon>Rhabditida</taxon>
        <taxon>Rhabditina</taxon>
        <taxon>Rhabditomorpha</taxon>
        <taxon>Strongyloidea</taxon>
        <taxon>Strongylidae</taxon>
        <taxon>Oesophagostomum</taxon>
    </lineage>
</organism>
<dbReference type="OrthoDB" id="6500128at2759"/>
<dbReference type="InterPro" id="IPR036640">
    <property type="entry name" value="ABC1_TM_sf"/>
</dbReference>
<dbReference type="EMBL" id="KN549258">
    <property type="protein sequence ID" value="KHJ98941.1"/>
    <property type="molecule type" value="Genomic_DNA"/>
</dbReference>
<keyword evidence="2" id="KW-0812">Transmembrane</keyword>
<dbReference type="AlphaFoldDB" id="A0A0B1TS36"/>
<accession>A0A0B1TS36</accession>
<dbReference type="GO" id="GO:0140359">
    <property type="term" value="F:ABC-type transporter activity"/>
    <property type="evidence" value="ECO:0007669"/>
    <property type="project" value="InterPro"/>
</dbReference>
<comment type="subcellular location">
    <subcellularLocation>
        <location evidence="1">Membrane</location>
        <topology evidence="1">Multi-pass membrane protein</topology>
    </subcellularLocation>
</comment>
<dbReference type="GO" id="GO:0016887">
    <property type="term" value="F:ATP hydrolysis activity"/>
    <property type="evidence" value="ECO:0007669"/>
    <property type="project" value="InterPro"/>
</dbReference>
<dbReference type="PANTHER" id="PTHR24222:SF76">
    <property type="entry name" value="MYCOBACTIN IMPORT ATP-BINDING_PERMEASE PROTEIN IRTB"/>
    <property type="match status" value="1"/>
</dbReference>
<keyword evidence="6" id="KW-0067">ATP-binding</keyword>
<dbReference type="Proteomes" id="UP000053660">
    <property type="component" value="Unassembled WGS sequence"/>
</dbReference>
<keyword evidence="3" id="KW-1133">Transmembrane helix</keyword>
<dbReference type="GO" id="GO:0005886">
    <property type="term" value="C:plasma membrane"/>
    <property type="evidence" value="ECO:0007669"/>
    <property type="project" value="TreeGrafter"/>
</dbReference>
<evidence type="ECO:0000256" key="3">
    <source>
        <dbReference type="ARBA" id="ARBA00022989"/>
    </source>
</evidence>
<reference evidence="6 7" key="1">
    <citation type="submission" date="2014-03" db="EMBL/GenBank/DDBJ databases">
        <title>Draft genome of the hookworm Oesophagostomum dentatum.</title>
        <authorList>
            <person name="Mitreva M."/>
        </authorList>
    </citation>
    <scope>NUCLEOTIDE SEQUENCE [LARGE SCALE GENOMIC DNA]</scope>
    <source>
        <strain evidence="6 7">OD-Hann</strain>
    </source>
</reference>
<dbReference type="InterPro" id="IPR011527">
    <property type="entry name" value="ABC1_TM_dom"/>
</dbReference>
<sequence length="351" mass="38717">MLALAATLTQTVQEIFAISGAIAEETFSSMRTVHALCGHERQLKRFEESLEKGRRSGLSKYFYLGTGIGFGQLCTYVSYALAFWYGSILVMKDPSIDRGRIITVFFSVMSGSTALGQGLPHLGTISVARGAMRKVFSVINNRPRIDPYAMEGVVLNNPKGAIQLTNILKGVSLNVAAGQKIALVGGSGCGKSTVVNLLLRFYDPDEGKVIIDGIDVCDLNVHALRDQIGVVSQEPVLFDGTLHENIKMGFEDATQEQVEKACQVANAADFIKQLPDGYGTRYGEIVEQGTHKELMDKRGVFYDMTQAQVLRHEKKVEQPLGLDRTELLYLFLRSVFVSIFPFNVFKLCQRS</sequence>
<dbReference type="GO" id="GO:0005524">
    <property type="term" value="F:ATP binding"/>
    <property type="evidence" value="ECO:0007669"/>
    <property type="project" value="UniProtKB-KW"/>
</dbReference>
<keyword evidence="6" id="KW-0547">Nucleotide-binding</keyword>
<evidence type="ECO:0000256" key="4">
    <source>
        <dbReference type="ARBA" id="ARBA00023136"/>
    </source>
</evidence>
<evidence type="ECO:0000256" key="2">
    <source>
        <dbReference type="ARBA" id="ARBA00022692"/>
    </source>
</evidence>
<name>A0A0B1TS36_OESDE</name>
<evidence type="ECO:0000313" key="6">
    <source>
        <dbReference type="EMBL" id="KHJ98941.1"/>
    </source>
</evidence>
<dbReference type="Pfam" id="PF00005">
    <property type="entry name" value="ABC_tran"/>
    <property type="match status" value="1"/>
</dbReference>
<proteinExistence type="predicted"/>
<evidence type="ECO:0000313" key="7">
    <source>
        <dbReference type="Proteomes" id="UP000053660"/>
    </source>
</evidence>
<dbReference type="InterPro" id="IPR027417">
    <property type="entry name" value="P-loop_NTPase"/>
</dbReference>
<dbReference type="InterPro" id="IPR003439">
    <property type="entry name" value="ABC_transporter-like_ATP-bd"/>
</dbReference>
<dbReference type="InterPro" id="IPR039421">
    <property type="entry name" value="Type_1_exporter"/>
</dbReference>
<keyword evidence="4" id="KW-0472">Membrane</keyword>
<gene>
    <name evidence="6" type="ORF">OESDEN_01060</name>
</gene>
<dbReference type="Gene3D" id="1.20.1560.10">
    <property type="entry name" value="ABC transporter type 1, transmembrane domain"/>
    <property type="match status" value="1"/>
</dbReference>
<dbReference type="Pfam" id="PF00664">
    <property type="entry name" value="ABC_membrane"/>
    <property type="match status" value="1"/>
</dbReference>
<keyword evidence="7" id="KW-1185">Reference proteome</keyword>